<dbReference type="GO" id="GO:0006693">
    <property type="term" value="P:prostaglandin metabolic process"/>
    <property type="evidence" value="ECO:0007669"/>
    <property type="project" value="TreeGrafter"/>
</dbReference>
<dbReference type="InterPro" id="IPR045010">
    <property type="entry name" value="MDR_fam"/>
</dbReference>
<name>A0A7R9EG80_9NEOP</name>
<dbReference type="SUPFAM" id="SSF50129">
    <property type="entry name" value="GroES-like"/>
    <property type="match status" value="1"/>
</dbReference>
<dbReference type="InterPro" id="IPR036291">
    <property type="entry name" value="NAD(P)-bd_dom_sf"/>
</dbReference>
<dbReference type="Gene3D" id="3.40.50.720">
    <property type="entry name" value="NAD(P)-binding Rossmann-like Domain"/>
    <property type="match status" value="1"/>
</dbReference>
<dbReference type="PANTHER" id="PTHR43205">
    <property type="entry name" value="PROSTAGLANDIN REDUCTASE"/>
    <property type="match status" value="1"/>
</dbReference>
<dbReference type="GO" id="GO:0047522">
    <property type="term" value="F:15-oxoprostaglandin 13-reductase [NAD(P)+] activity"/>
    <property type="evidence" value="ECO:0007669"/>
    <property type="project" value="UniProtKB-EC"/>
</dbReference>
<evidence type="ECO:0000259" key="3">
    <source>
        <dbReference type="Pfam" id="PF00107"/>
    </source>
</evidence>
<proteinExistence type="predicted"/>
<dbReference type="SUPFAM" id="SSF51735">
    <property type="entry name" value="NAD(P)-binding Rossmann-fold domains"/>
    <property type="match status" value="1"/>
</dbReference>
<dbReference type="InterPro" id="IPR011032">
    <property type="entry name" value="GroES-like_sf"/>
</dbReference>
<dbReference type="InterPro" id="IPR013149">
    <property type="entry name" value="ADH-like_C"/>
</dbReference>
<dbReference type="AlphaFoldDB" id="A0A7R9EG80"/>
<gene>
    <name evidence="4" type="ORF">TMSB3V08_LOCUS10070</name>
</gene>
<keyword evidence="2" id="KW-0560">Oxidoreductase</keyword>
<sequence length="176" mass="19504">MDSGASAHMTNRCKVIGFAGSDEKVKWIKEELGFDAAFNYKTKDVTEALKESAPDGVDCYFDNVGGEMSSAIINQMKQFGRISVCGSISAYNNDPSKLARAPILQPSMVFKQLKMEGFLVTRWSDRLFEGIKQNLQWIKEGKVKYHESVTSGFDKMPKAFIGMLRGDNTGKAVVKA</sequence>
<organism evidence="4">
    <name type="scientific">Timema monikensis</name>
    <dbReference type="NCBI Taxonomy" id="170555"/>
    <lineage>
        <taxon>Eukaryota</taxon>
        <taxon>Metazoa</taxon>
        <taxon>Ecdysozoa</taxon>
        <taxon>Arthropoda</taxon>
        <taxon>Hexapoda</taxon>
        <taxon>Insecta</taxon>
        <taxon>Pterygota</taxon>
        <taxon>Neoptera</taxon>
        <taxon>Polyneoptera</taxon>
        <taxon>Phasmatodea</taxon>
        <taxon>Timematodea</taxon>
        <taxon>Timematoidea</taxon>
        <taxon>Timematidae</taxon>
        <taxon>Timema</taxon>
    </lineage>
</organism>
<reference evidence="4" key="1">
    <citation type="submission" date="2020-11" db="EMBL/GenBank/DDBJ databases">
        <authorList>
            <person name="Tran Van P."/>
        </authorList>
    </citation>
    <scope>NUCLEOTIDE SEQUENCE</scope>
</reference>
<protein>
    <recommendedName>
        <fullName evidence="1">15-oxoprostaglandin 13-reductase</fullName>
        <ecNumber evidence="1">1.3.1.48</ecNumber>
    </recommendedName>
</protein>
<evidence type="ECO:0000313" key="4">
    <source>
        <dbReference type="EMBL" id="CAD7433393.1"/>
    </source>
</evidence>
<dbReference type="EC" id="1.3.1.48" evidence="1"/>
<accession>A0A7R9EG80</accession>
<dbReference type="FunFam" id="3.40.50.720:FF:000121">
    <property type="entry name" value="Prostaglandin reductase 2"/>
    <property type="match status" value="1"/>
</dbReference>
<dbReference type="EMBL" id="OB796397">
    <property type="protein sequence ID" value="CAD7433393.1"/>
    <property type="molecule type" value="Genomic_DNA"/>
</dbReference>
<evidence type="ECO:0000256" key="2">
    <source>
        <dbReference type="ARBA" id="ARBA00023002"/>
    </source>
</evidence>
<dbReference type="PANTHER" id="PTHR43205:SF7">
    <property type="entry name" value="PROSTAGLANDIN REDUCTASE 1"/>
    <property type="match status" value="1"/>
</dbReference>
<feature type="domain" description="Alcohol dehydrogenase-like C-terminal" evidence="3">
    <location>
        <begin position="13"/>
        <end position="128"/>
    </location>
</feature>
<evidence type="ECO:0000256" key="1">
    <source>
        <dbReference type="ARBA" id="ARBA00011981"/>
    </source>
</evidence>
<dbReference type="Pfam" id="PF00107">
    <property type="entry name" value="ADH_zinc_N"/>
    <property type="match status" value="1"/>
</dbReference>